<proteinExistence type="predicted"/>
<evidence type="ECO:0000256" key="1">
    <source>
        <dbReference type="SAM" id="Phobius"/>
    </source>
</evidence>
<keyword evidence="1" id="KW-0472">Membrane</keyword>
<name>A0A8E2JLI8_9PEZI</name>
<keyword evidence="1" id="KW-1133">Transmembrane helix</keyword>
<protein>
    <submittedName>
        <fullName evidence="2">Uncharacterized protein</fullName>
    </submittedName>
</protein>
<evidence type="ECO:0000313" key="3">
    <source>
        <dbReference type="Proteomes" id="UP000250140"/>
    </source>
</evidence>
<keyword evidence="3" id="KW-1185">Reference proteome</keyword>
<keyword evidence="1" id="KW-0812">Transmembrane</keyword>
<dbReference type="EMBL" id="KV751111">
    <property type="protein sequence ID" value="OCL01563.1"/>
    <property type="molecule type" value="Genomic_DNA"/>
</dbReference>
<sequence length="80" mass="9404">MPYSQTLSFCIVAPVSILNTFLSLVYQTNHYIEAYVRPCRRPPPLGRKRGKQSPIRRLRNPRYILKLKLRVPLYEAGIFQ</sequence>
<organism evidence="2 3">
    <name type="scientific">Glonium stellatum</name>
    <dbReference type="NCBI Taxonomy" id="574774"/>
    <lineage>
        <taxon>Eukaryota</taxon>
        <taxon>Fungi</taxon>
        <taxon>Dikarya</taxon>
        <taxon>Ascomycota</taxon>
        <taxon>Pezizomycotina</taxon>
        <taxon>Dothideomycetes</taxon>
        <taxon>Pleosporomycetidae</taxon>
        <taxon>Gloniales</taxon>
        <taxon>Gloniaceae</taxon>
        <taxon>Glonium</taxon>
    </lineage>
</organism>
<evidence type="ECO:0000313" key="2">
    <source>
        <dbReference type="EMBL" id="OCL01563.1"/>
    </source>
</evidence>
<gene>
    <name evidence="2" type="ORF">AOQ84DRAFT_219044</name>
</gene>
<feature type="transmembrane region" description="Helical" evidence="1">
    <location>
        <begin position="6"/>
        <end position="26"/>
    </location>
</feature>
<reference evidence="2 3" key="1">
    <citation type="journal article" date="2016" name="Nat. Commun.">
        <title>Ectomycorrhizal ecology is imprinted in the genome of the dominant symbiotic fungus Cenococcum geophilum.</title>
        <authorList>
            <consortium name="DOE Joint Genome Institute"/>
            <person name="Peter M."/>
            <person name="Kohler A."/>
            <person name="Ohm R.A."/>
            <person name="Kuo A."/>
            <person name="Krutzmann J."/>
            <person name="Morin E."/>
            <person name="Arend M."/>
            <person name="Barry K.W."/>
            <person name="Binder M."/>
            <person name="Choi C."/>
            <person name="Clum A."/>
            <person name="Copeland A."/>
            <person name="Grisel N."/>
            <person name="Haridas S."/>
            <person name="Kipfer T."/>
            <person name="LaButti K."/>
            <person name="Lindquist E."/>
            <person name="Lipzen A."/>
            <person name="Maire R."/>
            <person name="Meier B."/>
            <person name="Mihaltcheva S."/>
            <person name="Molinier V."/>
            <person name="Murat C."/>
            <person name="Poggeler S."/>
            <person name="Quandt C.A."/>
            <person name="Sperisen C."/>
            <person name="Tritt A."/>
            <person name="Tisserant E."/>
            <person name="Crous P.W."/>
            <person name="Henrissat B."/>
            <person name="Nehls U."/>
            <person name="Egli S."/>
            <person name="Spatafora J.W."/>
            <person name="Grigoriev I.V."/>
            <person name="Martin F.M."/>
        </authorList>
    </citation>
    <scope>NUCLEOTIDE SEQUENCE [LARGE SCALE GENOMIC DNA]</scope>
    <source>
        <strain evidence="2 3">CBS 207.34</strain>
    </source>
</reference>
<dbReference type="AlphaFoldDB" id="A0A8E2JLI8"/>
<accession>A0A8E2JLI8</accession>
<dbReference type="Proteomes" id="UP000250140">
    <property type="component" value="Unassembled WGS sequence"/>
</dbReference>